<keyword evidence="3" id="KW-1185">Reference proteome</keyword>
<dbReference type="AlphaFoldDB" id="X6LZA9"/>
<dbReference type="InterPro" id="IPR015915">
    <property type="entry name" value="Kelch-typ_b-propeller"/>
</dbReference>
<gene>
    <name evidence="2" type="ORF">RFI_30692</name>
</gene>
<reference evidence="2 3" key="1">
    <citation type="journal article" date="2013" name="Curr. Biol.">
        <title>The Genome of the Foraminiferan Reticulomyxa filosa.</title>
        <authorList>
            <person name="Glockner G."/>
            <person name="Hulsmann N."/>
            <person name="Schleicher M."/>
            <person name="Noegel A.A."/>
            <person name="Eichinger L."/>
            <person name="Gallinger C."/>
            <person name="Pawlowski J."/>
            <person name="Sierra R."/>
            <person name="Euteneuer U."/>
            <person name="Pillet L."/>
            <person name="Moustafa A."/>
            <person name="Platzer M."/>
            <person name="Groth M."/>
            <person name="Szafranski K."/>
            <person name="Schliwa M."/>
        </authorList>
    </citation>
    <scope>NUCLEOTIDE SEQUENCE [LARGE SCALE GENOMIC DNA]</scope>
</reference>
<dbReference type="Proteomes" id="UP000023152">
    <property type="component" value="Unassembled WGS sequence"/>
</dbReference>
<proteinExistence type="predicted"/>
<dbReference type="Gene3D" id="2.120.10.80">
    <property type="entry name" value="Kelch-type beta propeller"/>
    <property type="match status" value="1"/>
</dbReference>
<feature type="region of interest" description="Disordered" evidence="1">
    <location>
        <begin position="1"/>
        <end position="24"/>
    </location>
</feature>
<evidence type="ECO:0000313" key="2">
    <source>
        <dbReference type="EMBL" id="ETO06701.1"/>
    </source>
</evidence>
<evidence type="ECO:0000256" key="1">
    <source>
        <dbReference type="SAM" id="MobiDB-lite"/>
    </source>
</evidence>
<comment type="caution">
    <text evidence="2">The sequence shown here is derived from an EMBL/GenBank/DDBJ whole genome shotgun (WGS) entry which is preliminary data.</text>
</comment>
<protein>
    <submittedName>
        <fullName evidence="2">Uncharacterized protein</fullName>
    </submittedName>
</protein>
<feature type="non-terminal residue" evidence="2">
    <location>
        <position position="122"/>
    </location>
</feature>
<dbReference type="EMBL" id="ASPP01026883">
    <property type="protein sequence ID" value="ETO06701.1"/>
    <property type="molecule type" value="Genomic_DNA"/>
</dbReference>
<organism evidence="2 3">
    <name type="scientific">Reticulomyxa filosa</name>
    <dbReference type="NCBI Taxonomy" id="46433"/>
    <lineage>
        <taxon>Eukaryota</taxon>
        <taxon>Sar</taxon>
        <taxon>Rhizaria</taxon>
        <taxon>Retaria</taxon>
        <taxon>Foraminifera</taxon>
        <taxon>Monothalamids</taxon>
        <taxon>Reticulomyxidae</taxon>
        <taxon>Reticulomyxa</taxon>
    </lineage>
</organism>
<feature type="compositionally biased region" description="Polar residues" evidence="1">
    <location>
        <begin position="1"/>
        <end position="10"/>
    </location>
</feature>
<evidence type="ECO:0000313" key="3">
    <source>
        <dbReference type="Proteomes" id="UP000023152"/>
    </source>
</evidence>
<dbReference type="SUPFAM" id="SSF117281">
    <property type="entry name" value="Kelch motif"/>
    <property type="match status" value="1"/>
</dbReference>
<name>X6LZA9_RETFI</name>
<sequence length="122" mass="14165">MANQTTIQNSPERETEQTKQSQQLNTHFQTLKELPTPLRDSQCVLHKYELLICGGFGQNACYSYHIPKNEYKFICEYPSDVELWGHCVVKLVDNNNNNKHRNQITLLSFGGYGNKHTLVMKY</sequence>
<accession>X6LZA9</accession>